<evidence type="ECO:0000256" key="7">
    <source>
        <dbReference type="ARBA" id="ARBA00047942"/>
    </source>
</evidence>
<keyword evidence="4" id="KW-0949">S-adenosyl-L-methionine</keyword>
<dbReference type="Proteomes" id="UP000318709">
    <property type="component" value="Chromosome"/>
</dbReference>
<dbReference type="GO" id="GO:0009007">
    <property type="term" value="F:site-specific DNA-methyltransferase (adenine-specific) activity"/>
    <property type="evidence" value="ECO:0007669"/>
    <property type="project" value="UniProtKB-EC"/>
</dbReference>
<comment type="catalytic activity">
    <reaction evidence="7">
        <text>a 2'-deoxyadenosine in DNA + S-adenosyl-L-methionine = an N(6)-methyl-2'-deoxyadenosine in DNA + S-adenosyl-L-homocysteine + H(+)</text>
        <dbReference type="Rhea" id="RHEA:15197"/>
        <dbReference type="Rhea" id="RHEA-COMP:12418"/>
        <dbReference type="Rhea" id="RHEA-COMP:12419"/>
        <dbReference type="ChEBI" id="CHEBI:15378"/>
        <dbReference type="ChEBI" id="CHEBI:57856"/>
        <dbReference type="ChEBI" id="CHEBI:59789"/>
        <dbReference type="ChEBI" id="CHEBI:90615"/>
        <dbReference type="ChEBI" id="CHEBI:90616"/>
        <dbReference type="EC" id="2.1.1.72"/>
    </reaction>
</comment>
<evidence type="ECO:0000256" key="5">
    <source>
        <dbReference type="ARBA" id="ARBA00022705"/>
    </source>
</evidence>
<keyword evidence="6" id="KW-0238">DNA-binding</keyword>
<evidence type="ECO:0000313" key="11">
    <source>
        <dbReference type="EMBL" id="QDH14291.1"/>
    </source>
</evidence>
<dbReference type="KEGG" id="swf:E3E12_01740"/>
<evidence type="ECO:0000256" key="2">
    <source>
        <dbReference type="ARBA" id="ARBA00022603"/>
    </source>
</evidence>
<feature type="domain" description="DNA methylase N-4/N-6" evidence="9">
    <location>
        <begin position="9"/>
        <end position="230"/>
    </location>
</feature>
<evidence type="ECO:0000256" key="3">
    <source>
        <dbReference type="ARBA" id="ARBA00022679"/>
    </source>
</evidence>
<proteinExistence type="inferred from homology"/>
<dbReference type="GO" id="GO:0003677">
    <property type="term" value="F:DNA binding"/>
    <property type="evidence" value="ECO:0007669"/>
    <property type="project" value="UniProtKB-KW"/>
</dbReference>
<evidence type="ECO:0000256" key="1">
    <source>
        <dbReference type="ARBA" id="ARBA00006594"/>
    </source>
</evidence>
<name>A0A4Y6UD33_9PROT</name>
<dbReference type="GO" id="GO:0032259">
    <property type="term" value="P:methylation"/>
    <property type="evidence" value="ECO:0007669"/>
    <property type="project" value="UniProtKB-KW"/>
</dbReference>
<reference evidence="11 12" key="1">
    <citation type="submission" date="2019-03" db="EMBL/GenBank/DDBJ databases">
        <title>The complete genome sequence of Swingsia_sp. F3b2 LMG30590(T).</title>
        <authorList>
            <person name="Chua K.-O."/>
            <person name="Chan K.-G."/>
            <person name="See-Too W.-S."/>
        </authorList>
    </citation>
    <scope>NUCLEOTIDE SEQUENCE [LARGE SCALE GENOMIC DNA]</scope>
    <source>
        <strain evidence="11 12">F3b2</strain>
    </source>
</reference>
<keyword evidence="12" id="KW-1185">Reference proteome</keyword>
<dbReference type="Gene3D" id="3.40.50.150">
    <property type="entry name" value="Vaccinia Virus protein VP39"/>
    <property type="match status" value="1"/>
</dbReference>
<dbReference type="InterPro" id="IPR040843">
    <property type="entry name" value="RAMA"/>
</dbReference>
<evidence type="ECO:0000313" key="12">
    <source>
        <dbReference type="Proteomes" id="UP000318709"/>
    </source>
</evidence>
<dbReference type="AlphaFoldDB" id="A0A4Y6UD33"/>
<evidence type="ECO:0000259" key="9">
    <source>
        <dbReference type="Pfam" id="PF01555"/>
    </source>
</evidence>
<dbReference type="GO" id="GO:0008170">
    <property type="term" value="F:N-methyltransferase activity"/>
    <property type="evidence" value="ECO:0007669"/>
    <property type="project" value="InterPro"/>
</dbReference>
<dbReference type="RefSeq" id="WP_141443993.1">
    <property type="nucleotide sequence ID" value="NZ_CP038231.1"/>
</dbReference>
<comment type="similarity">
    <text evidence="1 8">Belongs to the N(4)/N(6)-methyltransferase family.</text>
</comment>
<dbReference type="EC" id="2.1.1.-" evidence="8"/>
<evidence type="ECO:0000256" key="8">
    <source>
        <dbReference type="RuleBase" id="RU362026"/>
    </source>
</evidence>
<dbReference type="InterPro" id="IPR002941">
    <property type="entry name" value="DNA_methylase_N4/N6"/>
</dbReference>
<gene>
    <name evidence="11" type="ORF">E3E12_01740</name>
</gene>
<dbReference type="SUPFAM" id="SSF53335">
    <property type="entry name" value="S-adenosyl-L-methionine-dependent methyltransferases"/>
    <property type="match status" value="1"/>
</dbReference>
<dbReference type="OrthoDB" id="9800801at2"/>
<keyword evidence="2 11" id="KW-0489">Methyltransferase</keyword>
<dbReference type="Pfam" id="PF18755">
    <property type="entry name" value="RAMA"/>
    <property type="match status" value="1"/>
</dbReference>
<dbReference type="InterPro" id="IPR029063">
    <property type="entry name" value="SAM-dependent_MTases_sf"/>
</dbReference>
<evidence type="ECO:0000256" key="4">
    <source>
        <dbReference type="ARBA" id="ARBA00022691"/>
    </source>
</evidence>
<evidence type="ECO:0000259" key="10">
    <source>
        <dbReference type="Pfam" id="PF18755"/>
    </source>
</evidence>
<dbReference type="InterPro" id="IPR001091">
    <property type="entry name" value="RM_Methyltransferase"/>
</dbReference>
<keyword evidence="5" id="KW-0235">DNA replication</keyword>
<dbReference type="PROSITE" id="PS00092">
    <property type="entry name" value="N6_MTASE"/>
    <property type="match status" value="1"/>
</dbReference>
<sequence>MKALPDSCVDCVFADPPYNLQLRGQLHRPDETLVQGVHDDWDCFEGFAAYDAFCAAWLAEARRVLHPEGTMWVMGSYHNVFRVGTLMQDLGFWLLNDIVWRKTNPMPNFRGRRFTNAHETLIWAARQAGSPYRFNYQAMKSLNEGLQMRSDWFLPLCTGKERLRQGDGGRLHPTQKPESLLQRVLLASTLPGDIVLDPFGGTGTTAAAAKRMRRHYILMERNPTYAKAARQRLETVQPWQAGILNVTPERRQQPRVAFSHFVEGGQVPPGTMLQDATGRHQAMVTADGSLVAQATGQRGSIHQLGRALSGQASCNGWTFWRHEVAGQWQELDTLRQRPSPLAQTPKPES</sequence>
<keyword evidence="3 11" id="KW-0808">Transferase</keyword>
<evidence type="ECO:0000256" key="6">
    <source>
        <dbReference type="ARBA" id="ARBA00023125"/>
    </source>
</evidence>
<dbReference type="GO" id="GO:0006260">
    <property type="term" value="P:DNA replication"/>
    <property type="evidence" value="ECO:0007669"/>
    <property type="project" value="UniProtKB-KW"/>
</dbReference>
<protein>
    <recommendedName>
        <fullName evidence="8">Methyltransferase</fullName>
        <ecNumber evidence="8">2.1.1.-</ecNumber>
    </recommendedName>
</protein>
<feature type="domain" description="RAMA" evidence="10">
    <location>
        <begin position="247"/>
        <end position="337"/>
    </location>
</feature>
<organism evidence="11 12">
    <name type="scientific">Formicincola oecophyllae</name>
    <dbReference type="NCBI Taxonomy" id="2558361"/>
    <lineage>
        <taxon>Bacteria</taxon>
        <taxon>Pseudomonadati</taxon>
        <taxon>Pseudomonadota</taxon>
        <taxon>Alphaproteobacteria</taxon>
        <taxon>Acetobacterales</taxon>
        <taxon>Acetobacteraceae</taxon>
        <taxon>Formicincola</taxon>
    </lineage>
</organism>
<dbReference type="Pfam" id="PF01555">
    <property type="entry name" value="N6_N4_Mtase"/>
    <property type="match status" value="1"/>
</dbReference>
<dbReference type="EMBL" id="CP038231">
    <property type="protein sequence ID" value="QDH14291.1"/>
    <property type="molecule type" value="Genomic_DNA"/>
</dbReference>
<dbReference type="InterPro" id="IPR002052">
    <property type="entry name" value="DNA_methylase_N6_adenine_CS"/>
</dbReference>
<dbReference type="PRINTS" id="PR00508">
    <property type="entry name" value="S21N4MTFRASE"/>
</dbReference>
<accession>A0A4Y6UD33</accession>
<dbReference type="REBASE" id="373746">
    <property type="entry name" value="M.SspF3b2ORF1740P"/>
</dbReference>